<dbReference type="InterPro" id="IPR016163">
    <property type="entry name" value="Ald_DH_C"/>
</dbReference>
<dbReference type="Gene3D" id="3.40.605.10">
    <property type="entry name" value="Aldehyde Dehydrogenase, Chain A, domain 1"/>
    <property type="match status" value="1"/>
</dbReference>
<evidence type="ECO:0000256" key="3">
    <source>
        <dbReference type="ARBA" id="ARBA00024226"/>
    </source>
</evidence>
<dbReference type="InterPro" id="IPR016160">
    <property type="entry name" value="Ald_DH_CS_CYS"/>
</dbReference>
<evidence type="ECO:0000313" key="7">
    <source>
        <dbReference type="Proteomes" id="UP001430848"/>
    </source>
</evidence>
<proteinExistence type="inferred from homology"/>
<protein>
    <recommendedName>
        <fullName evidence="3">aldehyde dehydrogenase (NAD(+))</fullName>
        <ecNumber evidence="3">1.2.1.3</ecNumber>
    </recommendedName>
</protein>
<dbReference type="Proteomes" id="UP001430848">
    <property type="component" value="Unassembled WGS sequence"/>
</dbReference>
<gene>
    <name evidence="6" type="ORF">SLS63_010149</name>
</gene>
<evidence type="ECO:0000313" key="6">
    <source>
        <dbReference type="EMBL" id="KAK7719198.1"/>
    </source>
</evidence>
<feature type="domain" description="Aldehyde dehydrogenase" evidence="5">
    <location>
        <begin position="30"/>
        <end position="490"/>
    </location>
</feature>
<dbReference type="InterPro" id="IPR016161">
    <property type="entry name" value="Ald_DH/histidinol_DH"/>
</dbReference>
<comment type="caution">
    <text evidence="6">The sequence shown here is derived from an EMBL/GenBank/DDBJ whole genome shotgun (WGS) entry which is preliminary data.</text>
</comment>
<comment type="catalytic activity">
    <reaction evidence="4">
        <text>an aldehyde + NAD(+) + H2O = a carboxylate + NADH + 2 H(+)</text>
        <dbReference type="Rhea" id="RHEA:16185"/>
        <dbReference type="ChEBI" id="CHEBI:15377"/>
        <dbReference type="ChEBI" id="CHEBI:15378"/>
        <dbReference type="ChEBI" id="CHEBI:17478"/>
        <dbReference type="ChEBI" id="CHEBI:29067"/>
        <dbReference type="ChEBI" id="CHEBI:57540"/>
        <dbReference type="ChEBI" id="CHEBI:57945"/>
        <dbReference type="EC" id="1.2.1.3"/>
    </reaction>
</comment>
<reference evidence="6 7" key="1">
    <citation type="submission" date="2024-02" db="EMBL/GenBank/DDBJ databases">
        <title>De novo assembly and annotation of 12 fungi associated with fruit tree decline syndrome in Ontario, Canada.</title>
        <authorList>
            <person name="Sulman M."/>
            <person name="Ellouze W."/>
            <person name="Ilyukhin E."/>
        </authorList>
    </citation>
    <scope>NUCLEOTIDE SEQUENCE [LARGE SCALE GENOMIC DNA]</scope>
    <source>
        <strain evidence="6 7">M169</strain>
    </source>
</reference>
<evidence type="ECO:0000259" key="5">
    <source>
        <dbReference type="Pfam" id="PF00171"/>
    </source>
</evidence>
<comment type="similarity">
    <text evidence="1">Belongs to the aldehyde dehydrogenase family.</text>
</comment>
<dbReference type="PROSITE" id="PS00070">
    <property type="entry name" value="ALDEHYDE_DEHYDR_CYS"/>
    <property type="match status" value="1"/>
</dbReference>
<name>A0ABR1NXK0_DIAER</name>
<sequence>MSAHHATLRGPKGEDIQVPVGLWIDGQLVSSSQNRTFETISAVSGKPLTTLQEGNEEDVDKAVIAAQKAFPKWRDTLGSERGRLLNKLADLIEERLPQIAIVSSLDTGMLVSAAQGFDLASLVELLRYYAGAADKIQGKTIQGKKTLNYTLREPHGVCGLILPWNFPNLILGWKLGPALAAGNSVVIKPSEITSLTALYVAELSKEAGFPDGVINVVTGSGAVGAALSSHPVVRKISFTGSDVTGRAISVAAAKSNLKHVSLELGGKGAVIVAEDADVEKAAFWSSLGIYFHQGQVCAAGSRIFVHEAIKDKFLEAFQRNIDEAKYGDPLQSQGIADIVGPLASPQQRDKVASMVQAGKDAGFEWWEGQKGTKPPHENYLPRGYFFNAHPEHDVASKEVFGPVACISTFSSLAQAVELANATEYGLSGNVFSRNIDTALNLAAQIEAGTIWVNCTAMLDASTPFGGVKQSGNGRDGGDEALDLYLSTKTVKIMLEPLPGKL</sequence>
<organism evidence="6 7">
    <name type="scientific">Diaporthe eres</name>
    <name type="common">Phomopsis oblonga</name>
    <dbReference type="NCBI Taxonomy" id="83184"/>
    <lineage>
        <taxon>Eukaryota</taxon>
        <taxon>Fungi</taxon>
        <taxon>Dikarya</taxon>
        <taxon>Ascomycota</taxon>
        <taxon>Pezizomycotina</taxon>
        <taxon>Sordariomycetes</taxon>
        <taxon>Sordariomycetidae</taxon>
        <taxon>Diaporthales</taxon>
        <taxon>Diaporthaceae</taxon>
        <taxon>Diaporthe</taxon>
        <taxon>Diaporthe eres species complex</taxon>
    </lineage>
</organism>
<dbReference type="Gene3D" id="3.40.309.10">
    <property type="entry name" value="Aldehyde Dehydrogenase, Chain A, domain 2"/>
    <property type="match status" value="1"/>
</dbReference>
<dbReference type="EMBL" id="JAKNSF020000081">
    <property type="protein sequence ID" value="KAK7719198.1"/>
    <property type="molecule type" value="Genomic_DNA"/>
</dbReference>
<accession>A0ABR1NXK0</accession>
<dbReference type="PANTHER" id="PTHR11699">
    <property type="entry name" value="ALDEHYDE DEHYDROGENASE-RELATED"/>
    <property type="match status" value="1"/>
</dbReference>
<keyword evidence="2" id="KW-0560">Oxidoreductase</keyword>
<keyword evidence="7" id="KW-1185">Reference proteome</keyword>
<dbReference type="EC" id="1.2.1.3" evidence="3"/>
<dbReference type="SUPFAM" id="SSF53720">
    <property type="entry name" value="ALDH-like"/>
    <property type="match status" value="1"/>
</dbReference>
<evidence type="ECO:0000256" key="4">
    <source>
        <dbReference type="ARBA" id="ARBA00049194"/>
    </source>
</evidence>
<dbReference type="Pfam" id="PF00171">
    <property type="entry name" value="Aldedh"/>
    <property type="match status" value="1"/>
</dbReference>
<dbReference type="InterPro" id="IPR016162">
    <property type="entry name" value="Ald_DH_N"/>
</dbReference>
<evidence type="ECO:0000256" key="2">
    <source>
        <dbReference type="ARBA" id="ARBA00023002"/>
    </source>
</evidence>
<dbReference type="InterPro" id="IPR015590">
    <property type="entry name" value="Aldehyde_DH_dom"/>
</dbReference>
<evidence type="ECO:0000256" key="1">
    <source>
        <dbReference type="ARBA" id="ARBA00009986"/>
    </source>
</evidence>